<evidence type="ECO:0000313" key="2">
    <source>
        <dbReference type="Proteomes" id="UP000241895"/>
    </source>
</evidence>
<sequence length="89" mass="9369">MIDDAIREATRLLASLRSMRAATVPEAEEVLATLKDSPDHNALMGCAAVLEEIDARMPGGTLAGLVRIRLKSLTGMVNAMLDDAPPPAA</sequence>
<protein>
    <submittedName>
        <fullName evidence="1">Uncharacterized protein</fullName>
    </submittedName>
</protein>
<keyword evidence="2" id="KW-1185">Reference proteome</keyword>
<name>A0ABX5J0T0_9GAMM</name>
<proteinExistence type="predicted"/>
<comment type="caution">
    <text evidence="1">The sequence shown here is derived from an EMBL/GenBank/DDBJ whole genome shotgun (WGS) entry which is preliminary data.</text>
</comment>
<organism evidence="1 2">
    <name type="scientific">Halomonas litopenaei</name>
    <dbReference type="NCBI Taxonomy" id="2109328"/>
    <lineage>
        <taxon>Bacteria</taxon>
        <taxon>Pseudomonadati</taxon>
        <taxon>Pseudomonadota</taxon>
        <taxon>Gammaproteobacteria</taxon>
        <taxon>Oceanospirillales</taxon>
        <taxon>Halomonadaceae</taxon>
        <taxon>Halomonas</taxon>
    </lineage>
</organism>
<gene>
    <name evidence="1" type="ORF">C6W88_05660</name>
</gene>
<dbReference type="Proteomes" id="UP000241895">
    <property type="component" value="Unassembled WGS sequence"/>
</dbReference>
<evidence type="ECO:0000313" key="1">
    <source>
        <dbReference type="EMBL" id="PTL95560.1"/>
    </source>
</evidence>
<reference evidence="1 2" key="1">
    <citation type="submission" date="2018-03" db="EMBL/GenBank/DDBJ databases">
        <authorList>
            <person name="Zhou J."/>
            <person name="Li X."/>
            <person name="Xue M."/>
            <person name="Yin J."/>
        </authorList>
    </citation>
    <scope>NUCLEOTIDE SEQUENCE [LARGE SCALE GENOMIC DNA]</scope>
    <source>
        <strain evidence="1 2">SYSU ZJ2214</strain>
    </source>
</reference>
<dbReference type="RefSeq" id="WP_108131817.1">
    <property type="nucleotide sequence ID" value="NZ_PXNS01000003.1"/>
</dbReference>
<dbReference type="EMBL" id="PXNS01000003">
    <property type="protein sequence ID" value="PTL95560.1"/>
    <property type="molecule type" value="Genomic_DNA"/>
</dbReference>
<accession>A0ABX5J0T0</accession>